<protein>
    <recommendedName>
        <fullName evidence="8">BZIP domain-containing protein</fullName>
    </recommendedName>
</protein>
<dbReference type="InterPro" id="IPR046347">
    <property type="entry name" value="bZIP_sf"/>
</dbReference>
<feature type="compositionally biased region" description="Pro residues" evidence="7">
    <location>
        <begin position="7"/>
        <end position="19"/>
    </location>
</feature>
<dbReference type="Proteomes" id="UP000712600">
    <property type="component" value="Unassembled WGS sequence"/>
</dbReference>
<dbReference type="InterPro" id="IPR055296">
    <property type="entry name" value="SRL2-like"/>
</dbReference>
<feature type="compositionally biased region" description="Polar residues" evidence="7">
    <location>
        <begin position="148"/>
        <end position="158"/>
    </location>
</feature>
<dbReference type="EMBL" id="QGKX02000088">
    <property type="protein sequence ID" value="KAF3585176.1"/>
    <property type="molecule type" value="Genomic_DNA"/>
</dbReference>
<proteinExistence type="predicted"/>
<keyword evidence="4" id="KW-0804">Transcription</keyword>
<dbReference type="PANTHER" id="PTHR46087">
    <property type="entry name" value="PUTATIVE, EXPRESSED-RELATED"/>
    <property type="match status" value="1"/>
</dbReference>
<keyword evidence="3" id="KW-0238">DNA-binding</keyword>
<evidence type="ECO:0000313" key="9">
    <source>
        <dbReference type="EMBL" id="KAF3585176.1"/>
    </source>
</evidence>
<dbReference type="Gene3D" id="1.20.5.170">
    <property type="match status" value="1"/>
</dbReference>
<feature type="non-terminal residue" evidence="9">
    <location>
        <position position="1"/>
    </location>
</feature>
<dbReference type="AlphaFoldDB" id="A0A8S9RX70"/>
<comment type="caution">
    <text evidence="9">The sequence shown here is derived from an EMBL/GenBank/DDBJ whole genome shotgun (WGS) entry which is preliminary data.</text>
</comment>
<dbReference type="GO" id="GO:0003677">
    <property type="term" value="F:DNA binding"/>
    <property type="evidence" value="ECO:0007669"/>
    <property type="project" value="UniProtKB-KW"/>
</dbReference>
<evidence type="ECO:0000256" key="4">
    <source>
        <dbReference type="ARBA" id="ARBA00023163"/>
    </source>
</evidence>
<evidence type="ECO:0000313" key="10">
    <source>
        <dbReference type="Proteomes" id="UP000712600"/>
    </source>
</evidence>
<feature type="domain" description="BZIP" evidence="8">
    <location>
        <begin position="186"/>
        <end position="249"/>
    </location>
</feature>
<keyword evidence="2" id="KW-0805">Transcription regulation</keyword>
<feature type="region of interest" description="Disordered" evidence="7">
    <location>
        <begin position="126"/>
        <end position="166"/>
    </location>
</feature>
<keyword evidence="5" id="KW-0539">Nucleus</keyword>
<dbReference type="CDD" id="cd14703">
    <property type="entry name" value="bZIP_plant_RF2"/>
    <property type="match status" value="1"/>
</dbReference>
<gene>
    <name evidence="9" type="ORF">F2Q69_00025962</name>
</gene>
<dbReference type="GO" id="GO:0003700">
    <property type="term" value="F:DNA-binding transcription factor activity"/>
    <property type="evidence" value="ECO:0007669"/>
    <property type="project" value="InterPro"/>
</dbReference>
<sequence>MDKEKSPAPPPSGGLPPPSGRYSSFPPLTPPSGSSDANRFSHDISRMPDNPPKNLGHRRAHSEILTLPDDLSFDSDLGVVGGAPDGPSFSDDADEDLMSMYLDMDKFNSSASSSCEPAELVWRNELASTTTPGGVGSTERPRIRHQHSQSMDGSTSLMSGSEDVSGGVDSKKAISAAKLSELALIDPKRAKRIWANRQSAARSKERKMRYIAELERKVQTLQTEATTLSAQLTLLQRDTNGLSVENHELKLRVQTVEQQVHLQDGPILDMLAVVLETISTNVLVARTTASATLRAAHIVSVVPNVSYHKKVFPDALFHQLLLAMSHADSETRVEAHNIFSVLLLRTLRLPWSDQYDEASDGCQSLESLKDVDDGIKSLCSLRLSSHQVNMLLSSLWIQATSTENTPANLVAMASTFNITLLFSVAKRSNHMALVRCFQLAFSLRNLSLNQDGGMQLSRRRSIFTFASYLLIFSAKISNILELIPLVKEALTVQM</sequence>
<comment type="subcellular location">
    <subcellularLocation>
        <location evidence="1">Nucleus</location>
    </subcellularLocation>
</comment>
<feature type="region of interest" description="Disordered" evidence="7">
    <location>
        <begin position="1"/>
        <end position="62"/>
    </location>
</feature>
<evidence type="ECO:0000256" key="1">
    <source>
        <dbReference type="ARBA" id="ARBA00004123"/>
    </source>
</evidence>
<evidence type="ECO:0000256" key="3">
    <source>
        <dbReference type="ARBA" id="ARBA00023125"/>
    </source>
</evidence>
<dbReference type="InterPro" id="IPR044759">
    <property type="entry name" value="bZIP_RF2"/>
</dbReference>
<keyword evidence="6" id="KW-0175">Coiled coil</keyword>
<dbReference type="PANTHER" id="PTHR46087:SF17">
    <property type="entry name" value="PRE-RRNA-PROCESSING PROTEIN RIX1 N-TERMINAL DOMAIN-CONTAINING PROTEIN"/>
    <property type="match status" value="1"/>
</dbReference>
<organism evidence="9 10">
    <name type="scientific">Brassica cretica</name>
    <name type="common">Mustard</name>
    <dbReference type="NCBI Taxonomy" id="69181"/>
    <lineage>
        <taxon>Eukaryota</taxon>
        <taxon>Viridiplantae</taxon>
        <taxon>Streptophyta</taxon>
        <taxon>Embryophyta</taxon>
        <taxon>Tracheophyta</taxon>
        <taxon>Spermatophyta</taxon>
        <taxon>Magnoliopsida</taxon>
        <taxon>eudicotyledons</taxon>
        <taxon>Gunneridae</taxon>
        <taxon>Pentapetalae</taxon>
        <taxon>rosids</taxon>
        <taxon>malvids</taxon>
        <taxon>Brassicales</taxon>
        <taxon>Brassicaceae</taxon>
        <taxon>Brassiceae</taxon>
        <taxon>Brassica</taxon>
    </lineage>
</organism>
<dbReference type="Pfam" id="PF00170">
    <property type="entry name" value="bZIP_1"/>
    <property type="match status" value="1"/>
</dbReference>
<evidence type="ECO:0000259" key="8">
    <source>
        <dbReference type="PROSITE" id="PS50217"/>
    </source>
</evidence>
<evidence type="ECO:0000256" key="7">
    <source>
        <dbReference type="SAM" id="MobiDB-lite"/>
    </source>
</evidence>
<dbReference type="SMART" id="SM00338">
    <property type="entry name" value="BRLZ"/>
    <property type="match status" value="1"/>
</dbReference>
<feature type="coiled-coil region" evidence="6">
    <location>
        <begin position="204"/>
        <end position="238"/>
    </location>
</feature>
<dbReference type="InterPro" id="IPR004827">
    <property type="entry name" value="bZIP"/>
</dbReference>
<evidence type="ECO:0000256" key="6">
    <source>
        <dbReference type="SAM" id="Coils"/>
    </source>
</evidence>
<dbReference type="GO" id="GO:0005634">
    <property type="term" value="C:nucleus"/>
    <property type="evidence" value="ECO:0007669"/>
    <property type="project" value="UniProtKB-SubCell"/>
</dbReference>
<name>A0A8S9RX70_BRACR</name>
<dbReference type="FunFam" id="1.20.5.170:FF:000009">
    <property type="entry name" value="probable transcription factor PosF21"/>
    <property type="match status" value="1"/>
</dbReference>
<evidence type="ECO:0000256" key="5">
    <source>
        <dbReference type="ARBA" id="ARBA00023242"/>
    </source>
</evidence>
<evidence type="ECO:0000256" key="2">
    <source>
        <dbReference type="ARBA" id="ARBA00023015"/>
    </source>
</evidence>
<accession>A0A8S9RX70</accession>
<dbReference type="SUPFAM" id="SSF57959">
    <property type="entry name" value="Leucine zipper domain"/>
    <property type="match status" value="1"/>
</dbReference>
<reference evidence="9" key="1">
    <citation type="submission" date="2019-12" db="EMBL/GenBank/DDBJ databases">
        <title>Genome sequencing and annotation of Brassica cretica.</title>
        <authorList>
            <person name="Studholme D.J."/>
            <person name="Sarris P."/>
        </authorList>
    </citation>
    <scope>NUCLEOTIDE SEQUENCE</scope>
    <source>
        <strain evidence="9">PFS-109/04</strain>
        <tissue evidence="9">Leaf</tissue>
    </source>
</reference>
<dbReference type="PROSITE" id="PS50217">
    <property type="entry name" value="BZIP"/>
    <property type="match status" value="1"/>
</dbReference>